<dbReference type="OrthoDB" id="9795283at2"/>
<reference evidence="1 2" key="1">
    <citation type="submission" date="2018-09" db="EMBL/GenBank/DDBJ databases">
        <authorList>
            <person name="Zhu H."/>
        </authorList>
    </citation>
    <scope>NUCLEOTIDE SEQUENCE [LARGE SCALE GENOMIC DNA]</scope>
    <source>
        <strain evidence="1 2">K2R10-39</strain>
    </source>
</reference>
<keyword evidence="2" id="KW-1185">Reference proteome</keyword>
<dbReference type="RefSeq" id="WP_119737372.1">
    <property type="nucleotide sequence ID" value="NZ_QYUN01000002.1"/>
</dbReference>
<dbReference type="InterPro" id="IPR027405">
    <property type="entry name" value="YidB-like"/>
</dbReference>
<proteinExistence type="predicted"/>
<dbReference type="AlphaFoldDB" id="A0A418WZQ6"/>
<evidence type="ECO:0000313" key="2">
    <source>
        <dbReference type="Proteomes" id="UP000285190"/>
    </source>
</evidence>
<evidence type="ECO:0000313" key="1">
    <source>
        <dbReference type="EMBL" id="RJG05563.1"/>
    </source>
</evidence>
<sequence>MGLLDSALGMFGGGQAQMADPKMRLLQAALSMLSNDGQTGGLSGLAGKFQEAGLGDVVNSWIGSGQNMPISSEQIQQALGGGELEQISETAGLSQNETASQLSELLPGLVDKLTPNGQAPQGGFGDVASLLEQFMSKR</sequence>
<dbReference type="InterPro" id="IPR045372">
    <property type="entry name" value="YidB"/>
</dbReference>
<dbReference type="SUPFAM" id="SSF140804">
    <property type="entry name" value="YidB-like"/>
    <property type="match status" value="1"/>
</dbReference>
<protein>
    <submittedName>
        <fullName evidence="1">DUF937 domain-containing protein</fullName>
    </submittedName>
</protein>
<name>A0A418WZQ6_9BURK</name>
<gene>
    <name evidence="1" type="ORF">D3870_05625</name>
</gene>
<accession>A0A418WZQ6</accession>
<comment type="caution">
    <text evidence="1">The sequence shown here is derived from an EMBL/GenBank/DDBJ whole genome shotgun (WGS) entry which is preliminary data.</text>
</comment>
<dbReference type="Gene3D" id="1.10.10.690">
    <property type="entry name" value="YidB-like"/>
    <property type="match status" value="1"/>
</dbReference>
<organism evidence="1 2">
    <name type="scientific">Noviherbaspirillum cavernae</name>
    <dbReference type="NCBI Taxonomy" id="2320862"/>
    <lineage>
        <taxon>Bacteria</taxon>
        <taxon>Pseudomonadati</taxon>
        <taxon>Pseudomonadota</taxon>
        <taxon>Betaproteobacteria</taxon>
        <taxon>Burkholderiales</taxon>
        <taxon>Oxalobacteraceae</taxon>
        <taxon>Noviherbaspirillum</taxon>
    </lineage>
</organism>
<dbReference type="Pfam" id="PF20159">
    <property type="entry name" value="YidB"/>
    <property type="match status" value="1"/>
</dbReference>
<dbReference type="EMBL" id="QYUN01000002">
    <property type="protein sequence ID" value="RJG05563.1"/>
    <property type="molecule type" value="Genomic_DNA"/>
</dbReference>
<dbReference type="Proteomes" id="UP000285190">
    <property type="component" value="Unassembled WGS sequence"/>
</dbReference>